<dbReference type="AlphaFoldDB" id="A0A4P6ZHF3"/>
<reference evidence="1 2" key="1">
    <citation type="submission" date="2019-03" db="EMBL/GenBank/DDBJ databases">
        <authorList>
            <person name="Kim H."/>
            <person name="Yu S.-M."/>
        </authorList>
    </citation>
    <scope>NUCLEOTIDE SEQUENCE [LARGE SCALE GENOMIC DNA]</scope>
    <source>
        <strain evidence="1 2">NBC122</strain>
    </source>
</reference>
<keyword evidence="2" id="KW-1185">Reference proteome</keyword>
<proteinExistence type="predicted"/>
<accession>A0A4P6ZHF3</accession>
<evidence type="ECO:0000313" key="2">
    <source>
        <dbReference type="Proteomes" id="UP000294419"/>
    </source>
</evidence>
<dbReference type="PROSITE" id="PS51257">
    <property type="entry name" value="PROKAR_LIPOPROTEIN"/>
    <property type="match status" value="1"/>
</dbReference>
<evidence type="ECO:0000313" key="1">
    <source>
        <dbReference type="EMBL" id="QBO59200.1"/>
    </source>
</evidence>
<dbReference type="KEGG" id="csal:NBC122_02396"/>
<gene>
    <name evidence="1" type="ORF">NBC122_02396</name>
</gene>
<organism evidence="1 2">
    <name type="scientific">Chryseobacterium salivictor</name>
    <dbReference type="NCBI Taxonomy" id="2547600"/>
    <lineage>
        <taxon>Bacteria</taxon>
        <taxon>Pseudomonadati</taxon>
        <taxon>Bacteroidota</taxon>
        <taxon>Flavobacteriia</taxon>
        <taxon>Flavobacteriales</taxon>
        <taxon>Weeksellaceae</taxon>
        <taxon>Chryseobacterium group</taxon>
        <taxon>Chryseobacterium</taxon>
    </lineage>
</organism>
<dbReference type="Proteomes" id="UP000294419">
    <property type="component" value="Chromosome"/>
</dbReference>
<sequence length="154" mass="17966">MKLVSFLLILSLLFGCDREKSIQEVTKTDLLTSSEWKKDYYVDSYYYNNILENQIKDETNKGVEAIKFNVDLTVNYLNPALIDKVNGNWNFDNNETIVKTNLTKFGFIFFASQKINVLDENSLMFELEHRAIVSFNPNGTEKISILVRKLYFTH</sequence>
<protein>
    <submittedName>
        <fullName evidence="1">Uncharacterized protein</fullName>
    </submittedName>
</protein>
<dbReference type="RefSeq" id="WP_133440558.1">
    <property type="nucleotide sequence ID" value="NZ_CP037954.1"/>
</dbReference>
<dbReference type="EMBL" id="CP037954">
    <property type="protein sequence ID" value="QBO59200.1"/>
    <property type="molecule type" value="Genomic_DNA"/>
</dbReference>
<name>A0A4P6ZHF3_9FLAO</name>